<accession>A0AAV6XIP0</accession>
<feature type="domain" description="Wall-associated receptor kinase galacturonan-binding" evidence="4">
    <location>
        <begin position="33"/>
        <end position="98"/>
    </location>
</feature>
<dbReference type="Proteomes" id="UP000826271">
    <property type="component" value="Unassembled WGS sequence"/>
</dbReference>
<keyword evidence="2 3" id="KW-0732">Signal</keyword>
<evidence type="ECO:0000256" key="1">
    <source>
        <dbReference type="ARBA" id="ARBA00004167"/>
    </source>
</evidence>
<feature type="signal peptide" evidence="3">
    <location>
        <begin position="1"/>
        <end position="18"/>
    </location>
</feature>
<organism evidence="5 6">
    <name type="scientific">Buddleja alternifolia</name>
    <dbReference type="NCBI Taxonomy" id="168488"/>
    <lineage>
        <taxon>Eukaryota</taxon>
        <taxon>Viridiplantae</taxon>
        <taxon>Streptophyta</taxon>
        <taxon>Embryophyta</taxon>
        <taxon>Tracheophyta</taxon>
        <taxon>Spermatophyta</taxon>
        <taxon>Magnoliopsida</taxon>
        <taxon>eudicotyledons</taxon>
        <taxon>Gunneridae</taxon>
        <taxon>Pentapetalae</taxon>
        <taxon>asterids</taxon>
        <taxon>lamiids</taxon>
        <taxon>Lamiales</taxon>
        <taxon>Scrophulariaceae</taxon>
        <taxon>Buddlejeae</taxon>
        <taxon>Buddleja</taxon>
    </lineage>
</organism>
<gene>
    <name evidence="5" type="ORF">BUALT_Bualt05G0123800</name>
</gene>
<dbReference type="GO" id="GO:0016020">
    <property type="term" value="C:membrane"/>
    <property type="evidence" value="ECO:0007669"/>
    <property type="project" value="UniProtKB-SubCell"/>
</dbReference>
<feature type="chain" id="PRO_5043720074" description="Wall-associated receptor kinase galacturonan-binding domain-containing protein" evidence="3">
    <location>
        <begin position="19"/>
        <end position="153"/>
    </location>
</feature>
<dbReference type="InterPro" id="IPR025287">
    <property type="entry name" value="WAK_GUB"/>
</dbReference>
<name>A0AAV6XIP0_9LAMI</name>
<evidence type="ECO:0000256" key="2">
    <source>
        <dbReference type="ARBA" id="ARBA00022729"/>
    </source>
</evidence>
<proteinExistence type="predicted"/>
<reference evidence="5" key="1">
    <citation type="submission" date="2019-10" db="EMBL/GenBank/DDBJ databases">
        <authorList>
            <person name="Zhang R."/>
            <person name="Pan Y."/>
            <person name="Wang J."/>
            <person name="Ma R."/>
            <person name="Yu S."/>
        </authorList>
    </citation>
    <scope>NUCLEOTIDE SEQUENCE</scope>
    <source>
        <strain evidence="5">LA-IB0</strain>
        <tissue evidence="5">Leaf</tissue>
    </source>
</reference>
<comment type="caution">
    <text evidence="5">The sequence shown here is derived from an EMBL/GenBank/DDBJ whole genome shotgun (WGS) entry which is preliminary data.</text>
</comment>
<evidence type="ECO:0000256" key="3">
    <source>
        <dbReference type="SAM" id="SignalP"/>
    </source>
</evidence>
<evidence type="ECO:0000259" key="4">
    <source>
        <dbReference type="Pfam" id="PF13947"/>
    </source>
</evidence>
<sequence>MLIRKLLKLLIIFYLILASQHKSFAVDSMFESCYPENCGNGPVIIFLFFIPGLQYTYYGYPGFTLNCYNNDFPLLQLPENNYVVECIYCERNSFHVYDEAVSTTSNHSRCPRIRNTTLPTTEFQFHDDLHGNLQLYRVYCESDDDDLTLPVYG</sequence>
<dbReference type="EMBL" id="WHWC01000005">
    <property type="protein sequence ID" value="KAG8382866.1"/>
    <property type="molecule type" value="Genomic_DNA"/>
</dbReference>
<dbReference type="Pfam" id="PF13947">
    <property type="entry name" value="GUB_WAK_bind"/>
    <property type="match status" value="1"/>
</dbReference>
<comment type="subcellular location">
    <subcellularLocation>
        <location evidence="1">Membrane</location>
        <topology evidence="1">Single-pass membrane protein</topology>
    </subcellularLocation>
</comment>
<evidence type="ECO:0000313" key="6">
    <source>
        <dbReference type="Proteomes" id="UP000826271"/>
    </source>
</evidence>
<keyword evidence="6" id="KW-1185">Reference proteome</keyword>
<dbReference type="GO" id="GO:0030247">
    <property type="term" value="F:polysaccharide binding"/>
    <property type="evidence" value="ECO:0007669"/>
    <property type="project" value="InterPro"/>
</dbReference>
<evidence type="ECO:0000313" key="5">
    <source>
        <dbReference type="EMBL" id="KAG8382866.1"/>
    </source>
</evidence>
<dbReference type="AlphaFoldDB" id="A0AAV6XIP0"/>
<protein>
    <recommendedName>
        <fullName evidence="4">Wall-associated receptor kinase galacturonan-binding domain-containing protein</fullName>
    </recommendedName>
</protein>